<dbReference type="Proteomes" id="UP000242219">
    <property type="component" value="Unassembled WGS sequence"/>
</dbReference>
<dbReference type="InterPro" id="IPR045324">
    <property type="entry name" value="Small_multidrug_res"/>
</dbReference>
<gene>
    <name evidence="11" type="ORF">BIY37_12745</name>
</gene>
<proteinExistence type="inferred from homology"/>
<dbReference type="FunFam" id="1.10.3730.20:FF:000001">
    <property type="entry name" value="Quaternary ammonium compound resistance transporter SugE"/>
    <property type="match status" value="1"/>
</dbReference>
<feature type="transmembrane region" description="Helical" evidence="10">
    <location>
        <begin position="84"/>
        <end position="103"/>
    </location>
</feature>
<protein>
    <recommendedName>
        <fullName evidence="8">Guanidinium exporter</fullName>
    </recommendedName>
</protein>
<dbReference type="Pfam" id="PF00893">
    <property type="entry name" value="Multi_Drug_Res"/>
    <property type="match status" value="1"/>
</dbReference>
<accession>A0A1V6LWR3</accession>
<dbReference type="InterPro" id="IPR000390">
    <property type="entry name" value="Small_drug/metabolite_transptr"/>
</dbReference>
<evidence type="ECO:0000313" key="12">
    <source>
        <dbReference type="Proteomes" id="UP000242219"/>
    </source>
</evidence>
<dbReference type="AlphaFoldDB" id="A0A1V6LWR3"/>
<dbReference type="PANTHER" id="PTHR30561:SF0">
    <property type="entry name" value="GUANIDINIUM EXPORTER"/>
    <property type="match status" value="1"/>
</dbReference>
<dbReference type="Gene3D" id="1.10.3730.20">
    <property type="match status" value="1"/>
</dbReference>
<dbReference type="EMBL" id="MJUW02000122">
    <property type="protein sequence ID" value="OQD44577.1"/>
    <property type="molecule type" value="Genomic_DNA"/>
</dbReference>
<feature type="transmembrane region" description="Helical" evidence="10">
    <location>
        <begin position="59"/>
        <end position="78"/>
    </location>
</feature>
<keyword evidence="2" id="KW-0813">Transport</keyword>
<organism evidence="11 12">
    <name type="scientific">Candidatus Brocadia sapporoensis</name>
    <dbReference type="NCBI Taxonomy" id="392547"/>
    <lineage>
        <taxon>Bacteria</taxon>
        <taxon>Pseudomonadati</taxon>
        <taxon>Planctomycetota</taxon>
        <taxon>Candidatus Brocadiia</taxon>
        <taxon>Candidatus Brocadiales</taxon>
        <taxon>Candidatus Brocadiaceae</taxon>
        <taxon>Candidatus Brocadia</taxon>
    </lineage>
</organism>
<dbReference type="SUPFAM" id="SSF103481">
    <property type="entry name" value="Multidrug resistance efflux transporter EmrE"/>
    <property type="match status" value="1"/>
</dbReference>
<keyword evidence="4 9" id="KW-0812">Transmembrane</keyword>
<keyword evidence="12" id="KW-1185">Reference proteome</keyword>
<comment type="subcellular location">
    <subcellularLocation>
        <location evidence="1 9">Cell membrane</location>
        <topology evidence="1 9">Multi-pass membrane protein</topology>
    </subcellularLocation>
</comment>
<name>A0A1V6LWR3_9BACT</name>
<dbReference type="GO" id="GO:0005886">
    <property type="term" value="C:plasma membrane"/>
    <property type="evidence" value="ECO:0007669"/>
    <property type="project" value="UniProtKB-SubCell"/>
</dbReference>
<dbReference type="GO" id="GO:1990961">
    <property type="term" value="P:xenobiotic detoxification by transmembrane export across the plasma membrane"/>
    <property type="evidence" value="ECO:0007669"/>
    <property type="project" value="UniProtKB-ARBA"/>
</dbReference>
<evidence type="ECO:0000256" key="1">
    <source>
        <dbReference type="ARBA" id="ARBA00004651"/>
    </source>
</evidence>
<evidence type="ECO:0000256" key="6">
    <source>
        <dbReference type="ARBA" id="ARBA00023136"/>
    </source>
</evidence>
<evidence type="ECO:0000256" key="2">
    <source>
        <dbReference type="ARBA" id="ARBA00022448"/>
    </source>
</evidence>
<evidence type="ECO:0000256" key="5">
    <source>
        <dbReference type="ARBA" id="ARBA00022989"/>
    </source>
</evidence>
<dbReference type="PANTHER" id="PTHR30561">
    <property type="entry name" value="SMR FAMILY PROTON-DEPENDENT DRUG EFFLUX TRANSPORTER SUGE"/>
    <property type="match status" value="1"/>
</dbReference>
<feature type="transmembrane region" description="Helical" evidence="10">
    <location>
        <begin position="33"/>
        <end position="50"/>
    </location>
</feature>
<dbReference type="InterPro" id="IPR037185">
    <property type="entry name" value="EmrE-like"/>
</dbReference>
<keyword evidence="5 10" id="KW-1133">Transmembrane helix</keyword>
<evidence type="ECO:0000256" key="10">
    <source>
        <dbReference type="SAM" id="Phobius"/>
    </source>
</evidence>
<keyword evidence="3" id="KW-1003">Cell membrane</keyword>
<sequence>MSWIILITAGVFEVVWAVGLKYSKGFTQFFPSVVTSFAMIISFVLLGIAVRSLPVGTSYAIWTGIGSVGTVLAGIFLFHEPRDWGRICCIIFILIGVAGLRILSR</sequence>
<evidence type="ECO:0000256" key="7">
    <source>
        <dbReference type="ARBA" id="ARBA00038151"/>
    </source>
</evidence>
<evidence type="ECO:0000313" key="11">
    <source>
        <dbReference type="EMBL" id="OQD44577.1"/>
    </source>
</evidence>
<comment type="caution">
    <text evidence="11">The sequence shown here is derived from an EMBL/GenBank/DDBJ whole genome shotgun (WGS) entry which is preliminary data.</text>
</comment>
<dbReference type="GO" id="GO:0022857">
    <property type="term" value="F:transmembrane transporter activity"/>
    <property type="evidence" value="ECO:0007669"/>
    <property type="project" value="InterPro"/>
</dbReference>
<dbReference type="RefSeq" id="WP_070068198.1">
    <property type="nucleotide sequence ID" value="NZ_MJUW02000122.1"/>
</dbReference>
<evidence type="ECO:0000256" key="9">
    <source>
        <dbReference type="RuleBase" id="RU003942"/>
    </source>
</evidence>
<reference evidence="11 12" key="1">
    <citation type="journal article" date="2016" name="Genome Announc.">
        <title>Draft Genome Sequence of the Anaerobic Ammonium-Oxidizing Bacterium 'Candidatus Brocadia sp. 40'.</title>
        <authorList>
            <person name="Ali M."/>
            <person name="Haroon M.F."/>
            <person name="Narita Y."/>
            <person name="Zhang L."/>
            <person name="Rangel Shaw D."/>
            <person name="Okabe S."/>
            <person name="Saikaly P.E."/>
        </authorList>
    </citation>
    <scope>NUCLEOTIDE SEQUENCE [LARGE SCALE GENOMIC DNA]</scope>
    <source>
        <strain evidence="11 12">40</strain>
    </source>
</reference>
<keyword evidence="6 10" id="KW-0472">Membrane</keyword>
<evidence type="ECO:0000256" key="8">
    <source>
        <dbReference type="ARBA" id="ARBA00039168"/>
    </source>
</evidence>
<evidence type="ECO:0000256" key="3">
    <source>
        <dbReference type="ARBA" id="ARBA00022475"/>
    </source>
</evidence>
<evidence type="ECO:0000256" key="4">
    <source>
        <dbReference type="ARBA" id="ARBA00022692"/>
    </source>
</evidence>
<comment type="similarity">
    <text evidence="7">Belongs to the drug/metabolite transporter (DMT) superfamily. Small multidrug resistance (SMR) (TC 2.A.7.1) family. Gdx/SugE subfamily.</text>
</comment>